<dbReference type="EMBL" id="GBXM01094327">
    <property type="protein sequence ID" value="JAH14250.1"/>
    <property type="molecule type" value="Transcribed_RNA"/>
</dbReference>
<evidence type="ECO:0000313" key="1">
    <source>
        <dbReference type="EMBL" id="JAH14250.1"/>
    </source>
</evidence>
<protein>
    <submittedName>
        <fullName evidence="1">Uncharacterized protein</fullName>
    </submittedName>
</protein>
<proteinExistence type="predicted"/>
<organism evidence="1">
    <name type="scientific">Anguilla anguilla</name>
    <name type="common">European freshwater eel</name>
    <name type="synonym">Muraena anguilla</name>
    <dbReference type="NCBI Taxonomy" id="7936"/>
    <lineage>
        <taxon>Eukaryota</taxon>
        <taxon>Metazoa</taxon>
        <taxon>Chordata</taxon>
        <taxon>Craniata</taxon>
        <taxon>Vertebrata</taxon>
        <taxon>Euteleostomi</taxon>
        <taxon>Actinopterygii</taxon>
        <taxon>Neopterygii</taxon>
        <taxon>Teleostei</taxon>
        <taxon>Anguilliformes</taxon>
        <taxon>Anguillidae</taxon>
        <taxon>Anguilla</taxon>
    </lineage>
</organism>
<name>A0A0E9QD61_ANGAN</name>
<dbReference type="AlphaFoldDB" id="A0A0E9QD61"/>
<reference evidence="1" key="2">
    <citation type="journal article" date="2015" name="Fish Shellfish Immunol.">
        <title>Early steps in the European eel (Anguilla anguilla)-Vibrio vulnificus interaction in the gills: Role of the RtxA13 toxin.</title>
        <authorList>
            <person name="Callol A."/>
            <person name="Pajuelo D."/>
            <person name="Ebbesson L."/>
            <person name="Teles M."/>
            <person name="MacKenzie S."/>
            <person name="Amaro C."/>
        </authorList>
    </citation>
    <scope>NUCLEOTIDE SEQUENCE</scope>
</reference>
<reference evidence="1" key="1">
    <citation type="submission" date="2014-11" db="EMBL/GenBank/DDBJ databases">
        <authorList>
            <person name="Amaro Gonzalez C."/>
        </authorList>
    </citation>
    <scope>NUCLEOTIDE SEQUENCE</scope>
</reference>
<sequence>MALLSEIITESEYKKKAVGTIFFLL</sequence>
<accession>A0A0E9QD61</accession>